<dbReference type="EMBL" id="CAACVG010014133">
    <property type="protein sequence ID" value="VEN62784.1"/>
    <property type="molecule type" value="Genomic_DNA"/>
</dbReference>
<proteinExistence type="predicted"/>
<name>A0A653DRF1_CALMS</name>
<accession>A0A653DRF1</accession>
<evidence type="ECO:0000313" key="3">
    <source>
        <dbReference type="Proteomes" id="UP000410492"/>
    </source>
</evidence>
<gene>
    <name evidence="2" type="ORF">CALMAC_LOCUS19801</name>
</gene>
<evidence type="ECO:0000256" key="1">
    <source>
        <dbReference type="SAM" id="MobiDB-lite"/>
    </source>
</evidence>
<protein>
    <submittedName>
        <fullName evidence="2">Uncharacterized protein</fullName>
    </submittedName>
</protein>
<keyword evidence="3" id="KW-1185">Reference proteome</keyword>
<sequence>MSASRSERILRMAATQDNQGRSTENEGRRRVVGRAGKKRCLVPWTAEQKKIKEAFFKKHINRRKPPKKFEVVQMVERYP</sequence>
<organism evidence="2 3">
    <name type="scientific">Callosobruchus maculatus</name>
    <name type="common">Southern cowpea weevil</name>
    <name type="synonym">Pulse bruchid</name>
    <dbReference type="NCBI Taxonomy" id="64391"/>
    <lineage>
        <taxon>Eukaryota</taxon>
        <taxon>Metazoa</taxon>
        <taxon>Ecdysozoa</taxon>
        <taxon>Arthropoda</taxon>
        <taxon>Hexapoda</taxon>
        <taxon>Insecta</taxon>
        <taxon>Pterygota</taxon>
        <taxon>Neoptera</taxon>
        <taxon>Endopterygota</taxon>
        <taxon>Coleoptera</taxon>
        <taxon>Polyphaga</taxon>
        <taxon>Cucujiformia</taxon>
        <taxon>Chrysomeloidea</taxon>
        <taxon>Chrysomelidae</taxon>
        <taxon>Bruchinae</taxon>
        <taxon>Bruchini</taxon>
        <taxon>Callosobruchus</taxon>
    </lineage>
</organism>
<reference evidence="2 3" key="1">
    <citation type="submission" date="2019-01" db="EMBL/GenBank/DDBJ databases">
        <authorList>
            <person name="Sayadi A."/>
        </authorList>
    </citation>
    <scope>NUCLEOTIDE SEQUENCE [LARGE SCALE GENOMIC DNA]</scope>
</reference>
<dbReference type="AlphaFoldDB" id="A0A653DRF1"/>
<feature type="region of interest" description="Disordered" evidence="1">
    <location>
        <begin position="1"/>
        <end position="31"/>
    </location>
</feature>
<dbReference type="OrthoDB" id="10629264at2759"/>
<feature type="non-terminal residue" evidence="2">
    <location>
        <position position="79"/>
    </location>
</feature>
<feature type="compositionally biased region" description="Basic and acidic residues" evidence="1">
    <location>
        <begin position="1"/>
        <end position="10"/>
    </location>
</feature>
<dbReference type="Proteomes" id="UP000410492">
    <property type="component" value="Unassembled WGS sequence"/>
</dbReference>
<evidence type="ECO:0000313" key="2">
    <source>
        <dbReference type="EMBL" id="VEN62784.1"/>
    </source>
</evidence>